<feature type="compositionally biased region" description="Low complexity" evidence="2">
    <location>
        <begin position="465"/>
        <end position="478"/>
    </location>
</feature>
<dbReference type="GO" id="GO:0005096">
    <property type="term" value="F:GTPase activator activity"/>
    <property type="evidence" value="ECO:0007669"/>
    <property type="project" value="TreeGrafter"/>
</dbReference>
<evidence type="ECO:0000256" key="2">
    <source>
        <dbReference type="SAM" id="MobiDB-lite"/>
    </source>
</evidence>
<feature type="region of interest" description="Disordered" evidence="2">
    <location>
        <begin position="238"/>
        <end position="290"/>
    </location>
</feature>
<dbReference type="InterPro" id="IPR035969">
    <property type="entry name" value="Rab-GAP_TBC_sf"/>
</dbReference>
<dbReference type="Proteomes" id="UP001222932">
    <property type="component" value="Unassembled WGS sequence"/>
</dbReference>
<protein>
    <recommendedName>
        <fullName evidence="3">Rab-GAP TBC domain-containing protein</fullName>
    </recommendedName>
</protein>
<feature type="region of interest" description="Disordered" evidence="2">
    <location>
        <begin position="550"/>
        <end position="663"/>
    </location>
</feature>
<comment type="caution">
    <text evidence="4">The sequence shown here is derived from an EMBL/GenBank/DDBJ whole genome shotgun (WGS) entry which is preliminary data.</text>
</comment>
<dbReference type="PROSITE" id="PS50086">
    <property type="entry name" value="TBC_RABGAP"/>
    <property type="match status" value="1"/>
</dbReference>
<dbReference type="AlphaFoldDB" id="A0AAD3YDU0"/>
<feature type="region of interest" description="Disordered" evidence="2">
    <location>
        <begin position="306"/>
        <end position="329"/>
    </location>
</feature>
<feature type="compositionally biased region" description="Polar residues" evidence="2">
    <location>
        <begin position="39"/>
        <end position="65"/>
    </location>
</feature>
<proteinExistence type="predicted"/>
<gene>
    <name evidence="4" type="ORF">CspeluHIS016_0504800</name>
</gene>
<feature type="domain" description="Rab-GAP TBC" evidence="3">
    <location>
        <begin position="767"/>
        <end position="956"/>
    </location>
</feature>
<dbReference type="PANTHER" id="PTHR47219:SF20">
    <property type="entry name" value="TBC1 DOMAIN FAMILY MEMBER 2B"/>
    <property type="match status" value="1"/>
</dbReference>
<dbReference type="SMART" id="SM00164">
    <property type="entry name" value="TBC"/>
    <property type="match status" value="1"/>
</dbReference>
<feature type="region of interest" description="Disordered" evidence="2">
    <location>
        <begin position="1"/>
        <end position="105"/>
    </location>
</feature>
<dbReference type="Gene3D" id="1.10.8.270">
    <property type="entry name" value="putative rabgap domain of human tbc1 domain family member 14 like domains"/>
    <property type="match status" value="1"/>
</dbReference>
<evidence type="ECO:0000313" key="4">
    <source>
        <dbReference type="EMBL" id="GMK58448.1"/>
    </source>
</evidence>
<dbReference type="InterPro" id="IPR000195">
    <property type="entry name" value="Rab-GAP-TBC_dom"/>
</dbReference>
<name>A0AAD3YDU0_9TREE</name>
<evidence type="ECO:0000256" key="1">
    <source>
        <dbReference type="SAM" id="Coils"/>
    </source>
</evidence>
<accession>A0AAD3YDU0</accession>
<dbReference type="Pfam" id="PF00566">
    <property type="entry name" value="RabGAP-TBC"/>
    <property type="match status" value="1"/>
</dbReference>
<sequence>MASPPSEAPTPRSTNSPNSVPHISIPDNHPLAAGKRGTRSASDTSGPARTTSAAIAISDSVSPSSPGLERVTTAGSFNAPDADLLGIGPSRPAVNGRRMRDSPARTRSFHALDSLARDEITLLDTRFEDMPETDLACFLAPYEKGWEAYRPQEEEGEERLFPPSPPATQRDHPVQVLSRAVRELREVVARLEQENARLRGEERRASDTQRIHDSLADALSTSLTSPERGALVLALAESVAPSQPKSPAPNRSKSPTPSHTSILSTRSTRSTLTLDRPRGASATGADLASPTARKWGMNMWGWRPRRKSNASVAPSTVEEEDEWRRGDGGSSPTLRAIFLATRILTPDPASILVREAGPLVASLAHTLVSGARDAGIVSRDPPGRARTRSRAASVGSQQAPSSASDAHGYGDHALAATVAVGRTLIKHGKAAIDGLGEPTRPRPALLHHASSSRPFPSTGMAQALPSPNHSPNSASPSAETPALSVELSSIVPDETKPPTVLLSRQNLGSFFQSSRTKLTTATRFTSDQPPLTDRYGFIYDIQHASMLKDASRAGTPAPMSLTGHIPEAPRKPIPPPAQKLKRAAALPSSLHVPIVDHSPQRWQPERRATVASSKSDKSTASLSPQRSPVATPPNGRVDGTPNRARTRSYAPAPSKPITAAEQVSVSVRGASSTIADGSASAATTAATAAAASRLTVSSLLDQLTDIHDKQQRARTAEWDAFLRKRTRARRGNQDVGIGGALAQIVALDGTSKGAEEYRTFLRLVRKGIPMPYRGDVWAECSGARDLLVPGEYAEILAVHKDDRSPVMAEIEKDVGRTFPGNVFFGGDGPGVAKLRRVLTAYSWHNPAVGYCQGMNMLTATLLLTYEDEEQAFWVLHCIIERVLPPDFYAPSLLGSRADQLVLSDLVTAHLPKISQHLTALGVDLTALTFGWFLSLFTDCLPVETLFRVWDVLLVEGHDVLFRVALAVLKLNEAEICACESVGDLFSAIGGMTSRLWSADKLVSLQHGFKRAVQAKGVLALTEKRTAELQGDMDDWRERSES</sequence>
<dbReference type="PANTHER" id="PTHR47219">
    <property type="entry name" value="RAB GTPASE-ACTIVATING PROTEIN 1-LIKE"/>
    <property type="match status" value="1"/>
</dbReference>
<feature type="region of interest" description="Disordered" evidence="2">
    <location>
        <begin position="374"/>
        <end position="408"/>
    </location>
</feature>
<dbReference type="InterPro" id="IPR050302">
    <property type="entry name" value="Rab_GAP_TBC_domain"/>
</dbReference>
<feature type="coiled-coil region" evidence="1">
    <location>
        <begin position="174"/>
        <end position="211"/>
    </location>
</feature>
<dbReference type="EMBL" id="BTCM01000005">
    <property type="protein sequence ID" value="GMK58448.1"/>
    <property type="molecule type" value="Genomic_DNA"/>
</dbReference>
<keyword evidence="1" id="KW-0175">Coiled coil</keyword>
<reference evidence="4" key="1">
    <citation type="journal article" date="2023" name="BMC Genomics">
        <title>Chromosome-level genome assemblies of Cutaneotrichosporon spp. (Trichosporonales, Basidiomycota) reveal imbalanced evolution between nucleotide sequences and chromosome synteny.</title>
        <authorList>
            <person name="Kobayashi Y."/>
            <person name="Kayamori A."/>
            <person name="Aoki K."/>
            <person name="Shiwa Y."/>
            <person name="Matsutani M."/>
            <person name="Fujita N."/>
            <person name="Sugita T."/>
            <person name="Iwasaki W."/>
            <person name="Tanaka N."/>
            <person name="Takashima M."/>
        </authorList>
    </citation>
    <scope>NUCLEOTIDE SEQUENCE</scope>
    <source>
        <strain evidence="4">HIS016</strain>
    </source>
</reference>
<dbReference type="GO" id="GO:0031267">
    <property type="term" value="F:small GTPase binding"/>
    <property type="evidence" value="ECO:0007669"/>
    <property type="project" value="TreeGrafter"/>
</dbReference>
<feature type="compositionally biased region" description="Polar residues" evidence="2">
    <location>
        <begin position="240"/>
        <end position="257"/>
    </location>
</feature>
<dbReference type="Gene3D" id="1.10.472.80">
    <property type="entry name" value="Ypt/Rab-GAP domain of gyp1p, domain 3"/>
    <property type="match status" value="1"/>
</dbReference>
<feature type="compositionally biased region" description="Polar residues" evidence="2">
    <location>
        <begin position="11"/>
        <end position="21"/>
    </location>
</feature>
<evidence type="ECO:0000313" key="5">
    <source>
        <dbReference type="Proteomes" id="UP001222932"/>
    </source>
</evidence>
<feature type="region of interest" description="Disordered" evidence="2">
    <location>
        <begin position="432"/>
        <end position="484"/>
    </location>
</feature>
<reference evidence="4" key="2">
    <citation type="submission" date="2023-06" db="EMBL/GenBank/DDBJ databases">
        <authorList>
            <person name="Kobayashi Y."/>
            <person name="Kayamori A."/>
            <person name="Aoki K."/>
            <person name="Shiwa Y."/>
            <person name="Fujita N."/>
            <person name="Sugita T."/>
            <person name="Iwasaki W."/>
            <person name="Tanaka N."/>
            <person name="Takashima M."/>
        </authorList>
    </citation>
    <scope>NUCLEOTIDE SEQUENCE</scope>
    <source>
        <strain evidence="4">HIS016</strain>
    </source>
</reference>
<organism evidence="4 5">
    <name type="scientific">Cutaneotrichosporon spelunceum</name>
    <dbReference type="NCBI Taxonomy" id="1672016"/>
    <lineage>
        <taxon>Eukaryota</taxon>
        <taxon>Fungi</taxon>
        <taxon>Dikarya</taxon>
        <taxon>Basidiomycota</taxon>
        <taxon>Agaricomycotina</taxon>
        <taxon>Tremellomycetes</taxon>
        <taxon>Trichosporonales</taxon>
        <taxon>Trichosporonaceae</taxon>
        <taxon>Cutaneotrichosporon</taxon>
    </lineage>
</organism>
<feature type="compositionally biased region" description="Polar residues" evidence="2">
    <location>
        <begin position="394"/>
        <end position="404"/>
    </location>
</feature>
<feature type="compositionally biased region" description="Low complexity" evidence="2">
    <location>
        <begin position="609"/>
        <end position="623"/>
    </location>
</feature>
<feature type="compositionally biased region" description="Low complexity" evidence="2">
    <location>
        <begin position="258"/>
        <end position="274"/>
    </location>
</feature>
<dbReference type="FunFam" id="1.10.8.270:FF:000026">
    <property type="entry name" value="TBC (Tre-2/Bub2/Cdc16) domain family"/>
    <property type="match status" value="1"/>
</dbReference>
<evidence type="ECO:0000259" key="3">
    <source>
        <dbReference type="PROSITE" id="PS50086"/>
    </source>
</evidence>
<dbReference type="SUPFAM" id="SSF47923">
    <property type="entry name" value="Ypt/Rab-GAP domain of gyp1p"/>
    <property type="match status" value="2"/>
</dbReference>
<keyword evidence="5" id="KW-1185">Reference proteome</keyword>
<feature type="region of interest" description="Disordered" evidence="2">
    <location>
        <begin position="153"/>
        <end position="173"/>
    </location>
</feature>